<feature type="compositionally biased region" description="Basic and acidic residues" evidence="10">
    <location>
        <begin position="853"/>
        <end position="867"/>
    </location>
</feature>
<dbReference type="PANTHER" id="PTHR45944">
    <property type="entry name" value="SCHNURRI, ISOFORM F"/>
    <property type="match status" value="1"/>
</dbReference>
<name>A0AAN9VT72_9ORTH</name>
<sequence length="1024" mass="108112">MRSPSLQLLLQAAAAVAAAAAAAAASGESAPKRVRIFDGGFESNEEYTYVRGRGRGRYVCEECGIRCKKPSMLKKHIRTHTDVRPFTCKHCNFSFKTKGNLTKHMKSKAHYKKCVELGISPVPTVVDDSYIDEESLARQQALRAASAAGRSGSGNEDDESDDNEDDDDDEDDEDDDEDDDQLHIVEDAEGESRLEREAARGLLSLSAQAHVSAGLAAPSARPRTYPYHHSPPPAAAASSAVVSVAAASAHPPHLLSPHAPHAPPLTPTLGAVSAHTEREKLSRNSGLAAEPIRQRGGAAVLLPPQAGDHRYYFPSARSTPAAALEPAPAGAGGAAALAPVIPPGAVVSSDLSSGGSSDDSRSPAPTPGPPPDRADAAAADAGAPMDLSSHRRASRFDQASDAPPPRRFRILDGGYDVSTEPPPGVFARTPTTPASEILTPVAEPATLLASLCSSAERVPATPTDEAAPAPIGGDPAQATMLQAYLTERALQDTRRKQLQQSPAGGAGASAGAVAASTPTTPAPLPSPAPAPVPAPAPPAEMPGPPEPASSTAPELALLAAEAERAEAFRAGGGYPRAPPPAASPLQQLQAPPAPPPPPAPAQMPAPAPAPPAPRPKAEFMPPSCGPSPSYVSVTEDGRSVCVVCNKVFSKPSQLRLHVNIHYFERPFRCDSCAVSFRTKGHLQKHERSVSHQNKVSMNSTFGTPTTTNPRPFKCDDCKIAFRIHGHLAKHLRSKMHIMKLECVGKLPFGTYAEMEREGVSLNEIDTTDCENSLESLQMLAQRLYEKDPNKLERWEGEPVPPISGGDTSSDEGEPLAAGQLQQQAMQGLQGLSALTPIAPVPVKPPLFSIENQLRPKDPGAELRDGPPRLDSVSEADVVRDATDGLEMLSRVPFGCPLCPRVFAESGALQIHALMDHGAAEGARRSVPPPPPVWEHHPPLPPATGNGLPDHGTLLRIEQALGHSKGLACDVCRMPQPSLEALQKHLLGHAQPRPYVCDCCDAGFSSQQQLLSHREMHRRSPGRPQ</sequence>
<keyword evidence="4 9" id="KW-0863">Zinc-finger</keyword>
<feature type="domain" description="C2H2-type" evidence="12">
    <location>
        <begin position="86"/>
        <end position="110"/>
    </location>
</feature>
<feature type="region of interest" description="Disordered" evidence="10">
    <location>
        <begin position="789"/>
        <end position="816"/>
    </location>
</feature>
<feature type="region of interest" description="Disordered" evidence="10">
    <location>
        <begin position="142"/>
        <end position="195"/>
    </location>
</feature>
<evidence type="ECO:0000256" key="1">
    <source>
        <dbReference type="ARBA" id="ARBA00004123"/>
    </source>
</evidence>
<feature type="compositionally biased region" description="Pro residues" evidence="10">
    <location>
        <begin position="520"/>
        <end position="547"/>
    </location>
</feature>
<dbReference type="PROSITE" id="PS00028">
    <property type="entry name" value="ZINC_FINGER_C2H2_1"/>
    <property type="match status" value="7"/>
</dbReference>
<dbReference type="AlphaFoldDB" id="A0AAN9VT72"/>
<feature type="compositionally biased region" description="Low complexity" evidence="10">
    <location>
        <begin position="347"/>
        <end position="357"/>
    </location>
</feature>
<keyword evidence="11" id="KW-0732">Signal</keyword>
<feature type="chain" id="PRO_5042821671" description="C2H2-type domain-containing protein" evidence="11">
    <location>
        <begin position="25"/>
        <end position="1024"/>
    </location>
</feature>
<organism evidence="13 14">
    <name type="scientific">Gryllus longicercus</name>
    <dbReference type="NCBI Taxonomy" id="2509291"/>
    <lineage>
        <taxon>Eukaryota</taxon>
        <taxon>Metazoa</taxon>
        <taxon>Ecdysozoa</taxon>
        <taxon>Arthropoda</taxon>
        <taxon>Hexapoda</taxon>
        <taxon>Insecta</taxon>
        <taxon>Pterygota</taxon>
        <taxon>Neoptera</taxon>
        <taxon>Polyneoptera</taxon>
        <taxon>Orthoptera</taxon>
        <taxon>Ensifera</taxon>
        <taxon>Gryllidea</taxon>
        <taxon>Grylloidea</taxon>
        <taxon>Gryllidae</taxon>
        <taxon>Gryllinae</taxon>
        <taxon>Gryllus</taxon>
    </lineage>
</organism>
<evidence type="ECO:0000256" key="3">
    <source>
        <dbReference type="ARBA" id="ARBA00022737"/>
    </source>
</evidence>
<feature type="compositionally biased region" description="Polar residues" evidence="10">
    <location>
        <begin position="690"/>
        <end position="704"/>
    </location>
</feature>
<evidence type="ECO:0000256" key="6">
    <source>
        <dbReference type="ARBA" id="ARBA00023015"/>
    </source>
</evidence>
<feature type="region of interest" description="Disordered" evidence="10">
    <location>
        <begin position="685"/>
        <end position="704"/>
    </location>
</feature>
<feature type="domain" description="C2H2-type" evidence="12">
    <location>
        <begin position="712"/>
        <end position="741"/>
    </location>
</feature>
<evidence type="ECO:0000256" key="7">
    <source>
        <dbReference type="ARBA" id="ARBA00023163"/>
    </source>
</evidence>
<evidence type="ECO:0000256" key="4">
    <source>
        <dbReference type="ARBA" id="ARBA00022771"/>
    </source>
</evidence>
<feature type="region of interest" description="Disordered" evidence="10">
    <location>
        <begin position="456"/>
        <end position="552"/>
    </location>
</feature>
<dbReference type="SMART" id="SM00355">
    <property type="entry name" value="ZnF_C2H2"/>
    <property type="match status" value="8"/>
</dbReference>
<feature type="compositionally biased region" description="Low complexity" evidence="10">
    <location>
        <begin position="459"/>
        <end position="470"/>
    </location>
</feature>
<evidence type="ECO:0000259" key="12">
    <source>
        <dbReference type="PROSITE" id="PS50157"/>
    </source>
</evidence>
<feature type="region of interest" description="Disordered" evidence="10">
    <location>
        <begin position="347"/>
        <end position="438"/>
    </location>
</feature>
<keyword evidence="3" id="KW-0677">Repeat</keyword>
<dbReference type="Pfam" id="PF12874">
    <property type="entry name" value="zf-met"/>
    <property type="match status" value="1"/>
</dbReference>
<keyword evidence="7" id="KW-0804">Transcription</keyword>
<dbReference type="GO" id="GO:0005634">
    <property type="term" value="C:nucleus"/>
    <property type="evidence" value="ECO:0007669"/>
    <property type="project" value="UniProtKB-SubCell"/>
</dbReference>
<dbReference type="GO" id="GO:0000978">
    <property type="term" value="F:RNA polymerase II cis-regulatory region sequence-specific DNA binding"/>
    <property type="evidence" value="ECO:0007669"/>
    <property type="project" value="TreeGrafter"/>
</dbReference>
<dbReference type="FunFam" id="3.30.160.60:FF:000145">
    <property type="entry name" value="Zinc finger protein 574"/>
    <property type="match status" value="1"/>
</dbReference>
<keyword evidence="2" id="KW-0479">Metal-binding</keyword>
<dbReference type="Proteomes" id="UP001378592">
    <property type="component" value="Unassembled WGS sequence"/>
</dbReference>
<feature type="domain" description="C2H2-type" evidence="12">
    <location>
        <begin position="667"/>
        <end position="696"/>
    </location>
</feature>
<dbReference type="InterPro" id="IPR013087">
    <property type="entry name" value="Znf_C2H2_type"/>
</dbReference>
<proteinExistence type="predicted"/>
<evidence type="ECO:0000256" key="11">
    <source>
        <dbReference type="SAM" id="SignalP"/>
    </source>
</evidence>
<dbReference type="SUPFAM" id="SSF57667">
    <property type="entry name" value="beta-beta-alpha zinc fingers"/>
    <property type="match status" value="4"/>
</dbReference>
<dbReference type="SMART" id="SM00451">
    <property type="entry name" value="ZnF_U1"/>
    <property type="match status" value="2"/>
</dbReference>
<evidence type="ECO:0000313" key="13">
    <source>
        <dbReference type="EMBL" id="KAK7863739.1"/>
    </source>
</evidence>
<evidence type="ECO:0000256" key="2">
    <source>
        <dbReference type="ARBA" id="ARBA00022723"/>
    </source>
</evidence>
<dbReference type="GO" id="GO:0008270">
    <property type="term" value="F:zinc ion binding"/>
    <property type="evidence" value="ECO:0007669"/>
    <property type="project" value="UniProtKB-KW"/>
</dbReference>
<feature type="compositionally biased region" description="Basic and acidic residues" evidence="10">
    <location>
        <begin position="181"/>
        <end position="195"/>
    </location>
</feature>
<dbReference type="InterPro" id="IPR036236">
    <property type="entry name" value="Znf_C2H2_sf"/>
</dbReference>
<feature type="domain" description="C2H2-type" evidence="12">
    <location>
        <begin position="58"/>
        <end position="85"/>
    </location>
</feature>
<evidence type="ECO:0000256" key="8">
    <source>
        <dbReference type="ARBA" id="ARBA00023242"/>
    </source>
</evidence>
<protein>
    <recommendedName>
        <fullName evidence="12">C2H2-type domain-containing protein</fullName>
    </recommendedName>
</protein>
<keyword evidence="5" id="KW-0862">Zinc</keyword>
<feature type="compositionally biased region" description="Low complexity" evidence="10">
    <location>
        <begin position="509"/>
        <end position="519"/>
    </location>
</feature>
<dbReference type="PROSITE" id="PS50157">
    <property type="entry name" value="ZINC_FINGER_C2H2_2"/>
    <property type="match status" value="7"/>
</dbReference>
<keyword evidence="14" id="KW-1185">Reference proteome</keyword>
<feature type="compositionally biased region" description="Low complexity" evidence="10">
    <location>
        <begin position="142"/>
        <end position="154"/>
    </location>
</feature>
<gene>
    <name evidence="13" type="ORF">R5R35_011143</name>
</gene>
<dbReference type="InterPro" id="IPR051969">
    <property type="entry name" value="Zinc-finger_DNA-bd_regulators"/>
</dbReference>
<accession>A0AAN9VT72</accession>
<feature type="compositionally biased region" description="Pro residues" evidence="10">
    <location>
        <begin position="591"/>
        <end position="614"/>
    </location>
</feature>
<dbReference type="PANTHER" id="PTHR45944:SF2">
    <property type="entry name" value="SCHNURRI, ISOFORM F"/>
    <property type="match status" value="1"/>
</dbReference>
<dbReference type="InterPro" id="IPR003604">
    <property type="entry name" value="Matrin/U1-like-C_Znf_C2H2"/>
</dbReference>
<keyword evidence="8" id="KW-0539">Nucleus</keyword>
<dbReference type="FunFam" id="3.30.160.60:FF:000594">
    <property type="entry name" value="Transcription factor HIVEP2"/>
    <property type="match status" value="1"/>
</dbReference>
<feature type="signal peptide" evidence="11">
    <location>
        <begin position="1"/>
        <end position="24"/>
    </location>
</feature>
<keyword evidence="6" id="KW-0805">Transcription regulation</keyword>
<dbReference type="GO" id="GO:0000981">
    <property type="term" value="F:DNA-binding transcription factor activity, RNA polymerase II-specific"/>
    <property type="evidence" value="ECO:0007669"/>
    <property type="project" value="TreeGrafter"/>
</dbReference>
<feature type="domain" description="C2H2-type" evidence="12">
    <location>
        <begin position="639"/>
        <end position="666"/>
    </location>
</feature>
<comment type="caution">
    <text evidence="13">The sequence shown here is derived from an EMBL/GenBank/DDBJ whole genome shotgun (WGS) entry which is preliminary data.</text>
</comment>
<feature type="region of interest" description="Disordered" evidence="10">
    <location>
        <begin position="570"/>
        <end position="621"/>
    </location>
</feature>
<feature type="domain" description="C2H2-type" evidence="12">
    <location>
        <begin position="893"/>
        <end position="921"/>
    </location>
</feature>
<comment type="subcellular location">
    <subcellularLocation>
        <location evidence="1">Nucleus</location>
    </subcellularLocation>
</comment>
<feature type="compositionally biased region" description="Acidic residues" evidence="10">
    <location>
        <begin position="155"/>
        <end position="180"/>
    </location>
</feature>
<evidence type="ECO:0000256" key="5">
    <source>
        <dbReference type="ARBA" id="ARBA00022833"/>
    </source>
</evidence>
<evidence type="ECO:0000256" key="9">
    <source>
        <dbReference type="PROSITE-ProRule" id="PRU00042"/>
    </source>
</evidence>
<feature type="region of interest" description="Disordered" evidence="10">
    <location>
        <begin position="268"/>
        <end position="301"/>
    </location>
</feature>
<dbReference type="Gene3D" id="3.30.160.60">
    <property type="entry name" value="Classic Zinc Finger"/>
    <property type="match status" value="5"/>
</dbReference>
<feature type="domain" description="C2H2-type" evidence="12">
    <location>
        <begin position="994"/>
        <end position="1021"/>
    </location>
</feature>
<dbReference type="Pfam" id="PF00096">
    <property type="entry name" value="zf-C2H2"/>
    <property type="match status" value="3"/>
</dbReference>
<reference evidence="13 14" key="1">
    <citation type="submission" date="2024-03" db="EMBL/GenBank/DDBJ databases">
        <title>The genome assembly and annotation of the cricket Gryllus longicercus Weissman &amp; Gray.</title>
        <authorList>
            <person name="Szrajer S."/>
            <person name="Gray D."/>
            <person name="Ylla G."/>
        </authorList>
    </citation>
    <scope>NUCLEOTIDE SEQUENCE [LARGE SCALE GENOMIC DNA]</scope>
    <source>
        <strain evidence="13">DAG 2021-001</strain>
        <tissue evidence="13">Whole body minus gut</tissue>
    </source>
</reference>
<evidence type="ECO:0000256" key="10">
    <source>
        <dbReference type="SAM" id="MobiDB-lite"/>
    </source>
</evidence>
<dbReference type="PRINTS" id="PR01217">
    <property type="entry name" value="PRICHEXTENSN"/>
</dbReference>
<dbReference type="EMBL" id="JAZDUA010000222">
    <property type="protein sequence ID" value="KAK7863739.1"/>
    <property type="molecule type" value="Genomic_DNA"/>
</dbReference>
<feature type="region of interest" description="Disordered" evidence="10">
    <location>
        <begin position="850"/>
        <end position="870"/>
    </location>
</feature>
<evidence type="ECO:0000313" key="14">
    <source>
        <dbReference type="Proteomes" id="UP001378592"/>
    </source>
</evidence>